<evidence type="ECO:0000256" key="1">
    <source>
        <dbReference type="SAM" id="MobiDB-lite"/>
    </source>
</evidence>
<dbReference type="EMBL" id="JAMGBA010000001">
    <property type="protein sequence ID" value="MCL6697872.1"/>
    <property type="molecule type" value="Genomic_DNA"/>
</dbReference>
<dbReference type="Proteomes" id="UP001203410">
    <property type="component" value="Unassembled WGS sequence"/>
</dbReference>
<dbReference type="Gene3D" id="2.40.10.220">
    <property type="entry name" value="predicted glycosyltransferase like domains"/>
    <property type="match status" value="1"/>
</dbReference>
<evidence type="ECO:0000259" key="2">
    <source>
        <dbReference type="Pfam" id="PF07238"/>
    </source>
</evidence>
<dbReference type="RefSeq" id="WP_249903219.1">
    <property type="nucleotide sequence ID" value="NZ_JAMGBA010000001.1"/>
</dbReference>
<proteinExistence type="predicted"/>
<sequence>MDQSSSSQNRKNRRSNVLMSASLELSGTSVPVKLRNLSAEGALVQGDRLPVEGSSVLFRKGDLSMPGRVAWVNGRQAGVNFAQKLNPDQLLRHIPTPRPRVAPDFKRTGLKGTMTAEERKFGESWVWRFPADTD</sequence>
<dbReference type="SUPFAM" id="SSF141371">
    <property type="entry name" value="PilZ domain-like"/>
    <property type="match status" value="1"/>
</dbReference>
<dbReference type="InterPro" id="IPR009875">
    <property type="entry name" value="PilZ_domain"/>
</dbReference>
<protein>
    <submittedName>
        <fullName evidence="3">PilZ domain-containing protein</fullName>
    </submittedName>
</protein>
<gene>
    <name evidence="3" type="ORF">LZ496_03625</name>
</gene>
<comment type="caution">
    <text evidence="3">The sequence shown here is derived from an EMBL/GenBank/DDBJ whole genome shotgun (WGS) entry which is preliminary data.</text>
</comment>
<accession>A0ABT0RS85</accession>
<name>A0ABT0RS85_9SPHN</name>
<feature type="domain" description="PilZ" evidence="2">
    <location>
        <begin position="8"/>
        <end position="89"/>
    </location>
</feature>
<keyword evidence="4" id="KW-1185">Reference proteome</keyword>
<organism evidence="3 4">
    <name type="scientific">Sphingomonas caseinilyticus</name>
    <dbReference type="NCBI Taxonomy" id="2908205"/>
    <lineage>
        <taxon>Bacteria</taxon>
        <taxon>Pseudomonadati</taxon>
        <taxon>Pseudomonadota</taxon>
        <taxon>Alphaproteobacteria</taxon>
        <taxon>Sphingomonadales</taxon>
        <taxon>Sphingomonadaceae</taxon>
        <taxon>Sphingomonas</taxon>
    </lineage>
</organism>
<feature type="region of interest" description="Disordered" evidence="1">
    <location>
        <begin position="92"/>
        <end position="112"/>
    </location>
</feature>
<reference evidence="3 4" key="1">
    <citation type="submission" date="2022-05" db="EMBL/GenBank/DDBJ databases">
        <authorList>
            <person name="Jo J.-H."/>
            <person name="Im W.-T."/>
        </authorList>
    </citation>
    <scope>NUCLEOTIDE SEQUENCE [LARGE SCALE GENOMIC DNA]</scope>
    <source>
        <strain evidence="3 4">NSE70-1</strain>
    </source>
</reference>
<evidence type="ECO:0000313" key="4">
    <source>
        <dbReference type="Proteomes" id="UP001203410"/>
    </source>
</evidence>
<evidence type="ECO:0000313" key="3">
    <source>
        <dbReference type="EMBL" id="MCL6697872.1"/>
    </source>
</evidence>
<dbReference type="Pfam" id="PF07238">
    <property type="entry name" value="PilZ"/>
    <property type="match status" value="1"/>
</dbReference>